<dbReference type="Proteomes" id="UP000469452">
    <property type="component" value="Unassembled WGS sequence"/>
</dbReference>
<comment type="caution">
    <text evidence="4">Lacks conserved residue(s) required for the propagation of feature annotation.</text>
</comment>
<keyword evidence="4" id="KW-0100">Branched-chain amino acid biosynthesis</keyword>
<dbReference type="UniPathway" id="UPA00047">
    <property type="reaction ID" value="UER00056"/>
</dbReference>
<feature type="binding site" evidence="4">
    <location>
        <position position="47"/>
    </location>
    <ligand>
        <name>substrate</name>
    </ligand>
</feature>
<dbReference type="GO" id="GO:0009099">
    <property type="term" value="P:L-valine biosynthetic process"/>
    <property type="evidence" value="ECO:0007669"/>
    <property type="project" value="UniProtKB-UniRule"/>
</dbReference>
<dbReference type="VEuPathDB" id="FungiDB:H257_13831"/>
<keyword evidence="4" id="KW-0479">Metal-binding</keyword>
<comment type="similarity">
    <text evidence="4">Belongs to the ketol-acid reductoisomerase family.</text>
</comment>
<dbReference type="Gene3D" id="1.10.1040.10">
    <property type="entry name" value="N-(1-d-carboxylethyl)-l-norvaline Dehydrogenase, domain 2"/>
    <property type="match status" value="1"/>
</dbReference>
<feature type="binding site" evidence="4">
    <location>
        <position position="25"/>
    </location>
    <ligand>
        <name>Mg(2+)</name>
        <dbReference type="ChEBI" id="CHEBI:18420"/>
        <label>2</label>
    </ligand>
</feature>
<evidence type="ECO:0000256" key="3">
    <source>
        <dbReference type="ARBA" id="ARBA00030593"/>
    </source>
</evidence>
<evidence type="ECO:0000256" key="2">
    <source>
        <dbReference type="ARBA" id="ARBA00030209"/>
    </source>
</evidence>
<organism evidence="6 7">
    <name type="scientific">Aphanomyces astaci</name>
    <name type="common">Crayfish plague agent</name>
    <dbReference type="NCBI Taxonomy" id="112090"/>
    <lineage>
        <taxon>Eukaryota</taxon>
        <taxon>Sar</taxon>
        <taxon>Stramenopiles</taxon>
        <taxon>Oomycota</taxon>
        <taxon>Saprolegniomycetes</taxon>
        <taxon>Saprolegniales</taxon>
        <taxon>Verrucalvaceae</taxon>
        <taxon>Aphanomyces</taxon>
    </lineage>
</organism>
<evidence type="ECO:0000256" key="1">
    <source>
        <dbReference type="ARBA" id="ARBA00001946"/>
    </source>
</evidence>
<name>A0A6A4ZQC9_APHAT</name>
<evidence type="ECO:0000256" key="4">
    <source>
        <dbReference type="PROSITE-ProRule" id="PRU01198"/>
    </source>
</evidence>
<dbReference type="InterPro" id="IPR008927">
    <property type="entry name" value="6-PGluconate_DH-like_C_sf"/>
</dbReference>
<dbReference type="InterPro" id="IPR013328">
    <property type="entry name" value="6PGD_dom2"/>
</dbReference>
<dbReference type="UniPathway" id="UPA00049">
    <property type="reaction ID" value="UER00060"/>
</dbReference>
<comment type="caution">
    <text evidence="6">The sequence shown here is derived from an EMBL/GenBank/DDBJ whole genome shotgun (WGS) entry which is preliminary data.</text>
</comment>
<dbReference type="GO" id="GO:0004455">
    <property type="term" value="F:ketol-acid reductoisomerase activity"/>
    <property type="evidence" value="ECO:0007669"/>
    <property type="project" value="UniProtKB-UniRule"/>
</dbReference>
<evidence type="ECO:0000259" key="5">
    <source>
        <dbReference type="PROSITE" id="PS51851"/>
    </source>
</evidence>
<dbReference type="EMBL" id="VJMI01016535">
    <property type="protein sequence ID" value="KAF0718330.1"/>
    <property type="molecule type" value="Genomic_DNA"/>
</dbReference>
<feature type="domain" description="KARI C-terminal knotted" evidence="5">
    <location>
        <begin position="1"/>
        <end position="113"/>
    </location>
</feature>
<feature type="binding site" evidence="4">
    <location>
        <position position="21"/>
    </location>
    <ligand>
        <name>Mg(2+)</name>
        <dbReference type="ChEBI" id="CHEBI:18420"/>
        <label>2</label>
    </ligand>
</feature>
<dbReference type="PROSITE" id="PS51851">
    <property type="entry name" value="KARI_C"/>
    <property type="match status" value="1"/>
</dbReference>
<protein>
    <recommendedName>
        <fullName evidence="3">Acetohydroxy-acid reductoisomerase</fullName>
    </recommendedName>
    <alternativeName>
        <fullName evidence="2">Alpha-keto-beta-hydroxylacyl reductoisomerase</fullName>
    </alternativeName>
</protein>
<dbReference type="GO" id="GO:0046872">
    <property type="term" value="F:metal ion binding"/>
    <property type="evidence" value="ECO:0007669"/>
    <property type="project" value="UniProtKB-UniRule"/>
</dbReference>
<keyword evidence="4" id="KW-0560">Oxidoreductase</keyword>
<comment type="cofactor">
    <cofactor evidence="1">
        <name>Mg(2+)</name>
        <dbReference type="ChEBI" id="CHEBI:18420"/>
    </cofactor>
</comment>
<accession>A0A6A4ZQC9</accession>
<evidence type="ECO:0000313" key="7">
    <source>
        <dbReference type="Proteomes" id="UP000469452"/>
    </source>
</evidence>
<gene>
    <name evidence="6" type="ORF">AaE_010669</name>
</gene>
<sequence length="113" mass="12633">MMAQIDVLLSHNHGYSEIANESVIEATDSLNPFMHARGVAYMVDNCSMTARLGTRKWAPRFDYTLTEQALSVGGDSKTPLEKKELLAKFTSHRIHDVLNTCLKLRPDVDISVV</sequence>
<evidence type="ECO:0000313" key="6">
    <source>
        <dbReference type="EMBL" id="KAF0718330.1"/>
    </source>
</evidence>
<dbReference type="SUPFAM" id="SSF48179">
    <property type="entry name" value="6-phosphogluconate dehydrogenase C-terminal domain-like"/>
    <property type="match status" value="1"/>
</dbReference>
<dbReference type="InterPro" id="IPR000506">
    <property type="entry name" value="KARI_C"/>
</dbReference>
<dbReference type="AlphaFoldDB" id="A0A6A4ZQC9"/>
<reference evidence="6 7" key="1">
    <citation type="submission" date="2019-06" db="EMBL/GenBank/DDBJ databases">
        <title>Genomics analysis of Aphanomyces spp. identifies a new class of oomycete effector associated with host adaptation.</title>
        <authorList>
            <person name="Gaulin E."/>
        </authorList>
    </citation>
    <scope>NUCLEOTIDE SEQUENCE [LARGE SCALE GENOMIC DNA]</scope>
    <source>
        <strain evidence="6 7">E</strain>
    </source>
</reference>
<proteinExistence type="inferred from homology"/>
<keyword evidence="4" id="KW-0028">Amino-acid biosynthesis</keyword>
<keyword evidence="4" id="KW-0460">Magnesium</keyword>
<dbReference type="GO" id="GO:0009097">
    <property type="term" value="P:isoleucine biosynthetic process"/>
    <property type="evidence" value="ECO:0007669"/>
    <property type="project" value="UniProtKB-UniRule"/>
</dbReference>